<evidence type="ECO:0000313" key="2">
    <source>
        <dbReference type="Proteomes" id="UP000320300"/>
    </source>
</evidence>
<name>A0A521E7S6_9SPHI</name>
<proteinExistence type="predicted"/>
<dbReference type="RefSeq" id="WP_142529009.1">
    <property type="nucleotide sequence ID" value="NZ_CBCSJO010000007.1"/>
</dbReference>
<dbReference type="EMBL" id="FXTN01000007">
    <property type="protein sequence ID" value="SMO79974.1"/>
    <property type="molecule type" value="Genomic_DNA"/>
</dbReference>
<accession>A0A521E7S6</accession>
<reference evidence="1 2" key="1">
    <citation type="submission" date="2017-05" db="EMBL/GenBank/DDBJ databases">
        <authorList>
            <person name="Varghese N."/>
            <person name="Submissions S."/>
        </authorList>
    </citation>
    <scope>NUCLEOTIDE SEQUENCE [LARGE SCALE GENOMIC DNA]</scope>
    <source>
        <strain evidence="1 2">DSM 19036</strain>
    </source>
</reference>
<dbReference type="Proteomes" id="UP000320300">
    <property type="component" value="Unassembled WGS sequence"/>
</dbReference>
<evidence type="ECO:0000313" key="1">
    <source>
        <dbReference type="EMBL" id="SMO79974.1"/>
    </source>
</evidence>
<dbReference type="AlphaFoldDB" id="A0A521E7S6"/>
<gene>
    <name evidence="1" type="ORF">SAMN06265348_107185</name>
</gene>
<sequence length="72" mass="7871">MVHQSITLAGTTTAYTLTYADINAPDAGLFNVSAAYVELNFRVRLTVYCGGAPFEFEVTTSPFEDVRKTFAV</sequence>
<organism evidence="1 2">
    <name type="scientific">Pedobacter westerhofensis</name>
    <dbReference type="NCBI Taxonomy" id="425512"/>
    <lineage>
        <taxon>Bacteria</taxon>
        <taxon>Pseudomonadati</taxon>
        <taxon>Bacteroidota</taxon>
        <taxon>Sphingobacteriia</taxon>
        <taxon>Sphingobacteriales</taxon>
        <taxon>Sphingobacteriaceae</taxon>
        <taxon>Pedobacter</taxon>
    </lineage>
</organism>
<keyword evidence="2" id="KW-1185">Reference proteome</keyword>
<protein>
    <submittedName>
        <fullName evidence="1">Uncharacterized protein</fullName>
    </submittedName>
</protein>